<dbReference type="InterPro" id="IPR043427">
    <property type="entry name" value="YscJ/FliF"/>
</dbReference>
<feature type="domain" description="Flagellar M-ring N-terminal" evidence="10">
    <location>
        <begin position="46"/>
        <end position="219"/>
    </location>
</feature>
<evidence type="ECO:0000256" key="9">
    <source>
        <dbReference type="SAM" id="Phobius"/>
    </source>
</evidence>
<feature type="domain" description="Flagellar M-ring C-terminal" evidence="11">
    <location>
        <begin position="260"/>
        <end position="387"/>
    </location>
</feature>
<dbReference type="GO" id="GO:0003774">
    <property type="term" value="F:cytoskeletal motor activity"/>
    <property type="evidence" value="ECO:0007669"/>
    <property type="project" value="InterPro"/>
</dbReference>
<dbReference type="InterPro" id="IPR000067">
    <property type="entry name" value="FlgMring_FliF"/>
</dbReference>
<dbReference type="Gene3D" id="3.30.300.30">
    <property type="match status" value="1"/>
</dbReference>
<dbReference type="PRINTS" id="PR01009">
    <property type="entry name" value="FLGMRINGFLIF"/>
</dbReference>
<keyword evidence="5 9" id="KW-0812">Transmembrane</keyword>
<evidence type="ECO:0000256" key="5">
    <source>
        <dbReference type="ARBA" id="ARBA00022692"/>
    </source>
</evidence>
<dbReference type="PANTHER" id="PTHR30046">
    <property type="entry name" value="FLAGELLAR M-RING PROTEIN"/>
    <property type="match status" value="1"/>
</dbReference>
<evidence type="ECO:0000313" key="13">
    <source>
        <dbReference type="Proteomes" id="UP000279029"/>
    </source>
</evidence>
<dbReference type="Pfam" id="PF01514">
    <property type="entry name" value="YscJ_FliF"/>
    <property type="match status" value="1"/>
</dbReference>
<protein>
    <submittedName>
        <fullName evidence="12">Flagellar M-ring protein FliF</fullName>
    </submittedName>
</protein>
<dbReference type="GO" id="GO:0071973">
    <property type="term" value="P:bacterial-type flagellum-dependent cell motility"/>
    <property type="evidence" value="ECO:0007669"/>
    <property type="project" value="InterPro"/>
</dbReference>
<dbReference type="RefSeq" id="WP_125135857.1">
    <property type="nucleotide sequence ID" value="NZ_LR130778.1"/>
</dbReference>
<keyword evidence="13" id="KW-1185">Reference proteome</keyword>
<evidence type="ECO:0000259" key="10">
    <source>
        <dbReference type="Pfam" id="PF01514"/>
    </source>
</evidence>
<dbReference type="OrthoDB" id="9807026at2"/>
<sequence>MPEFITNFSNQITEYWNKFTRTQKLQIIGIFLASVAALVVLAVVLSRPNMIIYAENVTPDQMTAMVEILTANEIAHRYEDGASTLYVDSRRFQDAKLLLFEQGILSATTFQWKEAFNTSLTTSSDDRAMMQQLAFENELGGLIELIDKVKSARVKIVLPDTERFVLQQDKVASASVILTTNGELTEDQVYGIASFVETAVDNLSIGNIKILDSNAKLLFNGSNDSSIFGSLNSHMDYRDAYEAKYERTIESLLLARGEFDDAVVGVNLKIDFDSVSSESEVYSIAEGETEPYPTRVYIYESTGTSTDAGGIPGTDTNADTPTYPIDGGGGSESEVFISDKDLVPNSTITKTVRSIGSIIPEDSTVTVTLNKYIYHRQALLEEQGVLEETTWEQYQEDNNVRNSVEVDPNIVQLIANASNIDEVFVMAYEVPVFVDTPIVESRVADYIPVIIIILMIALLGYAVYKGTEPVEITEVEPELSVEDMLATTKSSDELEAIEYDGKSEARVQIERFVDENPDAVAQLLRNWLNEDWE</sequence>
<keyword evidence="12" id="KW-0969">Cilium</keyword>
<dbReference type="KEGG" id="cbar:PATL70BA_0472"/>
<evidence type="ECO:0000313" key="12">
    <source>
        <dbReference type="EMBL" id="VDN46327.1"/>
    </source>
</evidence>
<dbReference type="PANTHER" id="PTHR30046:SF0">
    <property type="entry name" value="FLAGELLAR M-RING PROTEIN"/>
    <property type="match status" value="1"/>
</dbReference>
<dbReference type="GO" id="GO:0009431">
    <property type="term" value="C:bacterial-type flagellum basal body, MS ring"/>
    <property type="evidence" value="ECO:0007669"/>
    <property type="project" value="InterPro"/>
</dbReference>
<accession>A0A3P7PPC3</accession>
<comment type="similarity">
    <text evidence="3">Belongs to the FliF family.</text>
</comment>
<dbReference type="Proteomes" id="UP000279029">
    <property type="component" value="Chromosome"/>
</dbReference>
<dbReference type="Pfam" id="PF08345">
    <property type="entry name" value="YscJ_FliF_C"/>
    <property type="match status" value="1"/>
</dbReference>
<gene>
    <name evidence="12" type="primary">fliF</name>
    <name evidence="12" type="ORF">PATL70BA_0472</name>
</gene>
<proteinExistence type="inferred from homology"/>
<organism evidence="12 13">
    <name type="scientific">Petrocella atlantisensis</name>
    <dbReference type="NCBI Taxonomy" id="2173034"/>
    <lineage>
        <taxon>Bacteria</taxon>
        <taxon>Bacillati</taxon>
        <taxon>Bacillota</taxon>
        <taxon>Clostridia</taxon>
        <taxon>Lachnospirales</taxon>
        <taxon>Vallitaleaceae</taxon>
        <taxon>Petrocella</taxon>
    </lineage>
</organism>
<dbReference type="EMBL" id="LR130778">
    <property type="protein sequence ID" value="VDN46327.1"/>
    <property type="molecule type" value="Genomic_DNA"/>
</dbReference>
<reference evidence="12 13" key="1">
    <citation type="submission" date="2018-09" db="EMBL/GenBank/DDBJ databases">
        <authorList>
            <person name="Postec A."/>
        </authorList>
    </citation>
    <scope>NUCLEOTIDE SEQUENCE [LARGE SCALE GENOMIC DNA]</scope>
    <source>
        <strain evidence="12">70B-A</strain>
    </source>
</reference>
<keyword evidence="6 9" id="KW-1133">Transmembrane helix</keyword>
<keyword evidence="4" id="KW-1003">Cell membrane</keyword>
<dbReference type="InterPro" id="IPR013556">
    <property type="entry name" value="Flag_M-ring_C"/>
</dbReference>
<keyword evidence="12" id="KW-0966">Cell projection</keyword>
<evidence type="ECO:0000256" key="8">
    <source>
        <dbReference type="ARBA" id="ARBA00023143"/>
    </source>
</evidence>
<keyword evidence="12" id="KW-0282">Flagellum</keyword>
<dbReference type="GO" id="GO:0005886">
    <property type="term" value="C:plasma membrane"/>
    <property type="evidence" value="ECO:0007669"/>
    <property type="project" value="UniProtKB-SubCell"/>
</dbReference>
<dbReference type="AlphaFoldDB" id="A0A3P7PPC3"/>
<evidence type="ECO:0000256" key="4">
    <source>
        <dbReference type="ARBA" id="ARBA00022475"/>
    </source>
</evidence>
<name>A0A3P7PPC3_9FIRM</name>
<evidence type="ECO:0000259" key="11">
    <source>
        <dbReference type="Pfam" id="PF08345"/>
    </source>
</evidence>
<keyword evidence="7 9" id="KW-0472">Membrane</keyword>
<comment type="subcellular location">
    <subcellularLocation>
        <location evidence="1">Bacterial flagellum basal body</location>
    </subcellularLocation>
    <subcellularLocation>
        <location evidence="2">Cell membrane</location>
        <topology evidence="2">Multi-pass membrane protein</topology>
    </subcellularLocation>
</comment>
<evidence type="ECO:0000256" key="6">
    <source>
        <dbReference type="ARBA" id="ARBA00022989"/>
    </source>
</evidence>
<dbReference type="InterPro" id="IPR006182">
    <property type="entry name" value="FliF_N_dom"/>
</dbReference>
<dbReference type="NCBIfam" id="TIGR00206">
    <property type="entry name" value="fliF"/>
    <property type="match status" value="1"/>
</dbReference>
<evidence type="ECO:0000256" key="7">
    <source>
        <dbReference type="ARBA" id="ARBA00023136"/>
    </source>
</evidence>
<dbReference type="InterPro" id="IPR045851">
    <property type="entry name" value="AMP-bd_C_sf"/>
</dbReference>
<keyword evidence="8" id="KW-0975">Bacterial flagellum</keyword>
<evidence type="ECO:0000256" key="2">
    <source>
        <dbReference type="ARBA" id="ARBA00004651"/>
    </source>
</evidence>
<evidence type="ECO:0000256" key="1">
    <source>
        <dbReference type="ARBA" id="ARBA00004117"/>
    </source>
</evidence>
<feature type="transmembrane region" description="Helical" evidence="9">
    <location>
        <begin position="25"/>
        <end position="45"/>
    </location>
</feature>
<evidence type="ECO:0000256" key="3">
    <source>
        <dbReference type="ARBA" id="ARBA00007971"/>
    </source>
</evidence>
<feature type="transmembrane region" description="Helical" evidence="9">
    <location>
        <begin position="446"/>
        <end position="464"/>
    </location>
</feature>